<comment type="similarity">
    <text evidence="3 9">Belongs to the peptidase S26 family.</text>
</comment>
<dbReference type="PRINTS" id="PR00727">
    <property type="entry name" value="LEADERPTASE"/>
</dbReference>
<evidence type="ECO:0000256" key="3">
    <source>
        <dbReference type="ARBA" id="ARBA00009370"/>
    </source>
</evidence>
<dbReference type="AlphaFoldDB" id="Q116D9"/>
<dbReference type="EMBL" id="CP000393">
    <property type="protein sequence ID" value="ABG50635.1"/>
    <property type="molecule type" value="Genomic_DNA"/>
</dbReference>
<dbReference type="EC" id="3.4.21.89" evidence="4 8"/>
<sequence>MTSEKESSNQPIIDNSTTPWWLKIWQEQKENIKVVAIALFLSLLIRIFIAEPRYIPSDSMMPTLKVGDRLVIEKISYNFYPPTTGDIIVFEAPQQLQPYGYTKNQAFIKRIIGLPGDTIRIENGTVYVNDQPLTENYIAEPPEYALPTSIKIPEDKYFVMGDNRNNSNDSHVWGFLPRKNIIGKAVFRFWPYQRLGSV</sequence>
<reference evidence="11" key="1">
    <citation type="submission" date="2006-06" db="EMBL/GenBank/DDBJ databases">
        <title>Complete sequence of Trichodesmium erythraeum IMS101.</title>
        <authorList>
            <consortium name="US DOE Joint Genome Institute"/>
            <person name="Copeland A."/>
            <person name="Lucas S."/>
            <person name="Lapidus A."/>
            <person name="Barry K."/>
            <person name="Detter J.C."/>
            <person name="Glavina del Rio T."/>
            <person name="Hammon N."/>
            <person name="Israni S."/>
            <person name="Dalin E."/>
            <person name="Tice H."/>
            <person name="Pitluck S."/>
            <person name="Kiss H."/>
            <person name="Munk A.C."/>
            <person name="Brettin T."/>
            <person name="Bruce D."/>
            <person name="Han C."/>
            <person name="Tapia R."/>
            <person name="Gilna P."/>
            <person name="Schmutz J."/>
            <person name="Larimer F."/>
            <person name="Land M."/>
            <person name="Hauser L."/>
            <person name="Kyrpides N."/>
            <person name="Kim E."/>
            <person name="Richardson P."/>
        </authorList>
    </citation>
    <scope>NUCLEOTIDE SEQUENCE [LARGE SCALE GENOMIC DNA]</scope>
    <source>
        <strain evidence="11">IMS101</strain>
    </source>
</reference>
<feature type="active site" evidence="7">
    <location>
        <position position="59"/>
    </location>
</feature>
<dbReference type="HOGENOM" id="CLU_028723_5_1_3"/>
<dbReference type="GO" id="GO:0005886">
    <property type="term" value="C:plasma membrane"/>
    <property type="evidence" value="ECO:0007669"/>
    <property type="project" value="UniProtKB-SubCell"/>
</dbReference>
<dbReference type="PANTHER" id="PTHR43390:SF1">
    <property type="entry name" value="CHLOROPLAST PROCESSING PEPTIDASE"/>
    <property type="match status" value="1"/>
</dbReference>
<protein>
    <recommendedName>
        <fullName evidence="4 8">Signal peptidase I</fullName>
        <ecNumber evidence="4 8">3.4.21.89</ecNumber>
    </recommendedName>
</protein>
<dbReference type="STRING" id="203124.Tery_1310"/>
<dbReference type="MEROPS" id="S26.A02"/>
<dbReference type="PANTHER" id="PTHR43390">
    <property type="entry name" value="SIGNAL PEPTIDASE I"/>
    <property type="match status" value="1"/>
</dbReference>
<feature type="domain" description="Peptidase S26" evidence="10">
    <location>
        <begin position="30"/>
        <end position="190"/>
    </location>
</feature>
<dbReference type="GO" id="GO:0006465">
    <property type="term" value="P:signal peptide processing"/>
    <property type="evidence" value="ECO:0007669"/>
    <property type="project" value="InterPro"/>
</dbReference>
<comment type="catalytic activity">
    <reaction evidence="1 8">
        <text>Cleavage of hydrophobic, N-terminal signal or leader sequences from secreted and periplasmic proteins.</text>
        <dbReference type="EC" id="3.4.21.89"/>
    </reaction>
</comment>
<evidence type="ECO:0000259" key="10">
    <source>
        <dbReference type="Pfam" id="PF10502"/>
    </source>
</evidence>
<dbReference type="PROSITE" id="PS00760">
    <property type="entry name" value="SPASE_I_2"/>
    <property type="match status" value="1"/>
</dbReference>
<dbReference type="InterPro" id="IPR019757">
    <property type="entry name" value="Pept_S26A_signal_pept_1_Lys-AS"/>
</dbReference>
<dbReference type="RefSeq" id="WP_011611014.1">
    <property type="nucleotide sequence ID" value="NC_008312.1"/>
</dbReference>
<feature type="transmembrane region" description="Helical" evidence="8">
    <location>
        <begin position="32"/>
        <end position="49"/>
    </location>
</feature>
<keyword evidence="8" id="KW-0472">Membrane</keyword>
<dbReference type="GO" id="GO:0004252">
    <property type="term" value="F:serine-type endopeptidase activity"/>
    <property type="evidence" value="ECO:0007669"/>
    <property type="project" value="InterPro"/>
</dbReference>
<dbReference type="SUPFAM" id="SSF51306">
    <property type="entry name" value="LexA/Signal peptidase"/>
    <property type="match status" value="1"/>
</dbReference>
<dbReference type="InterPro" id="IPR019758">
    <property type="entry name" value="Pept_S26A_signal_pept_1_CS"/>
</dbReference>
<dbReference type="GO" id="GO:0009003">
    <property type="term" value="F:signal peptidase activity"/>
    <property type="evidence" value="ECO:0007669"/>
    <property type="project" value="UniProtKB-EC"/>
</dbReference>
<evidence type="ECO:0000256" key="1">
    <source>
        <dbReference type="ARBA" id="ARBA00000677"/>
    </source>
</evidence>
<dbReference type="InterPro" id="IPR019533">
    <property type="entry name" value="Peptidase_S26"/>
</dbReference>
<dbReference type="InterPro" id="IPR036286">
    <property type="entry name" value="LexA/Signal_pep-like_sf"/>
</dbReference>
<keyword evidence="5 8" id="KW-0645">Protease</keyword>
<dbReference type="NCBIfam" id="TIGR02227">
    <property type="entry name" value="sigpep_I_bact"/>
    <property type="match status" value="1"/>
</dbReference>
<dbReference type="InterPro" id="IPR019756">
    <property type="entry name" value="Pept_S26A_signal_pept_1_Ser-AS"/>
</dbReference>
<dbReference type="InterPro" id="IPR000223">
    <property type="entry name" value="Pept_S26A_signal_pept_1"/>
</dbReference>
<evidence type="ECO:0000256" key="8">
    <source>
        <dbReference type="RuleBase" id="RU003993"/>
    </source>
</evidence>
<evidence type="ECO:0000256" key="9">
    <source>
        <dbReference type="RuleBase" id="RU362042"/>
    </source>
</evidence>
<evidence type="ECO:0000256" key="2">
    <source>
        <dbReference type="ARBA" id="ARBA00004401"/>
    </source>
</evidence>
<keyword evidence="8" id="KW-1133">Transmembrane helix</keyword>
<dbReference type="CDD" id="cd06530">
    <property type="entry name" value="S26_SPase_I"/>
    <property type="match status" value="1"/>
</dbReference>
<dbReference type="Pfam" id="PF10502">
    <property type="entry name" value="Peptidase_S26"/>
    <property type="match status" value="1"/>
</dbReference>
<comment type="subcellular location">
    <subcellularLocation>
        <location evidence="2">Cell membrane</location>
        <topology evidence="2">Single-pass type II membrane protein</topology>
    </subcellularLocation>
    <subcellularLocation>
        <location evidence="9">Membrane</location>
        <topology evidence="9">Single-pass type II membrane protein</topology>
    </subcellularLocation>
</comment>
<dbReference type="PROSITE" id="PS00501">
    <property type="entry name" value="SPASE_I_1"/>
    <property type="match status" value="1"/>
</dbReference>
<dbReference type="Gene3D" id="2.10.109.10">
    <property type="entry name" value="Umud Fragment, subunit A"/>
    <property type="match status" value="1"/>
</dbReference>
<evidence type="ECO:0000256" key="6">
    <source>
        <dbReference type="ARBA" id="ARBA00022801"/>
    </source>
</evidence>
<evidence type="ECO:0000256" key="4">
    <source>
        <dbReference type="ARBA" id="ARBA00013208"/>
    </source>
</evidence>
<keyword evidence="6 8" id="KW-0378">Hydrolase</keyword>
<name>Q116D9_TRIEI</name>
<evidence type="ECO:0000256" key="7">
    <source>
        <dbReference type="PIRSR" id="PIRSR600223-1"/>
    </source>
</evidence>
<accession>Q116D9</accession>
<dbReference type="eggNOG" id="COG0681">
    <property type="taxonomic scope" value="Bacteria"/>
</dbReference>
<feature type="active site" evidence="7">
    <location>
        <position position="109"/>
    </location>
</feature>
<dbReference type="PROSITE" id="PS00761">
    <property type="entry name" value="SPASE_I_3"/>
    <property type="match status" value="1"/>
</dbReference>
<dbReference type="OrthoDB" id="9802919at2"/>
<keyword evidence="8" id="KW-0812">Transmembrane</keyword>
<evidence type="ECO:0000313" key="11">
    <source>
        <dbReference type="EMBL" id="ABG50635.1"/>
    </source>
</evidence>
<organism evidence="11">
    <name type="scientific">Trichodesmium erythraeum (strain IMS101)</name>
    <dbReference type="NCBI Taxonomy" id="203124"/>
    <lineage>
        <taxon>Bacteria</taxon>
        <taxon>Bacillati</taxon>
        <taxon>Cyanobacteriota</taxon>
        <taxon>Cyanophyceae</taxon>
        <taxon>Oscillatoriophycideae</taxon>
        <taxon>Oscillatoriales</taxon>
        <taxon>Microcoleaceae</taxon>
        <taxon>Trichodesmium</taxon>
    </lineage>
</organism>
<proteinExistence type="inferred from homology"/>
<evidence type="ECO:0000256" key="5">
    <source>
        <dbReference type="ARBA" id="ARBA00022670"/>
    </source>
</evidence>
<gene>
    <name evidence="11" type="ordered locus">Tery_1310</name>
</gene>
<dbReference type="KEGG" id="ter:Tery_1310"/>